<organism evidence="1">
    <name type="scientific">marine sediment metagenome</name>
    <dbReference type="NCBI Taxonomy" id="412755"/>
    <lineage>
        <taxon>unclassified sequences</taxon>
        <taxon>metagenomes</taxon>
        <taxon>ecological metagenomes</taxon>
    </lineage>
</organism>
<evidence type="ECO:0000313" key="1">
    <source>
        <dbReference type="EMBL" id="KKL65129.1"/>
    </source>
</evidence>
<comment type="caution">
    <text evidence="1">The sequence shown here is derived from an EMBL/GenBank/DDBJ whole genome shotgun (WGS) entry which is preliminary data.</text>
</comment>
<protein>
    <submittedName>
        <fullName evidence="1">Uncharacterized protein</fullName>
    </submittedName>
</protein>
<dbReference type="AlphaFoldDB" id="A0A0F9DTR7"/>
<gene>
    <name evidence="1" type="ORF">LCGC14_2158100</name>
</gene>
<feature type="non-terminal residue" evidence="1">
    <location>
        <position position="1"/>
    </location>
</feature>
<dbReference type="EMBL" id="LAZR01027631">
    <property type="protein sequence ID" value="KKL65129.1"/>
    <property type="molecule type" value="Genomic_DNA"/>
</dbReference>
<reference evidence="1" key="1">
    <citation type="journal article" date="2015" name="Nature">
        <title>Complex archaea that bridge the gap between prokaryotes and eukaryotes.</title>
        <authorList>
            <person name="Spang A."/>
            <person name="Saw J.H."/>
            <person name="Jorgensen S.L."/>
            <person name="Zaremba-Niedzwiedzka K."/>
            <person name="Martijn J."/>
            <person name="Lind A.E."/>
            <person name="van Eijk R."/>
            <person name="Schleper C."/>
            <person name="Guy L."/>
            <person name="Ettema T.J."/>
        </authorList>
    </citation>
    <scope>NUCLEOTIDE SEQUENCE</scope>
</reference>
<sequence>PSTLDIMTRPSDIRKRILKQRGVELKKLSRKPIPIEETPTPYKKSALMRLTELRFRCRLDDLIFKGTIYEVERAIGVDATTVSKWRKLITEARDAEFFSQFKQ</sequence>
<proteinExistence type="predicted"/>
<name>A0A0F9DTR7_9ZZZZ</name>
<accession>A0A0F9DTR7</accession>